<organism evidence="1 2">
    <name type="scientific">Agaricus bisporus var. burnettii</name>
    <dbReference type="NCBI Taxonomy" id="192524"/>
    <lineage>
        <taxon>Eukaryota</taxon>
        <taxon>Fungi</taxon>
        <taxon>Dikarya</taxon>
        <taxon>Basidiomycota</taxon>
        <taxon>Agaricomycotina</taxon>
        <taxon>Agaricomycetes</taxon>
        <taxon>Agaricomycetidae</taxon>
        <taxon>Agaricales</taxon>
        <taxon>Agaricineae</taxon>
        <taxon>Agaricaceae</taxon>
        <taxon>Agaricus</taxon>
    </lineage>
</organism>
<dbReference type="AlphaFoldDB" id="A0A8H7C2T2"/>
<proteinExistence type="predicted"/>
<gene>
    <name evidence="1" type="ORF">Agabi119p4_10392</name>
</gene>
<comment type="caution">
    <text evidence="1">The sequence shown here is derived from an EMBL/GenBank/DDBJ whole genome shotgun (WGS) entry which is preliminary data.</text>
</comment>
<accession>A0A8H7C2T2</accession>
<evidence type="ECO:0000313" key="2">
    <source>
        <dbReference type="Proteomes" id="UP000629468"/>
    </source>
</evidence>
<dbReference type="Proteomes" id="UP000629468">
    <property type="component" value="Unassembled WGS sequence"/>
</dbReference>
<evidence type="ECO:0000313" key="1">
    <source>
        <dbReference type="EMBL" id="KAF7760983.1"/>
    </source>
</evidence>
<sequence>MAVIPHVDKNVNILPSSFLFKPRVETSESNSMFHELFSRVEKNVIGNVGVFDLFTEVITHQVGRNPKFNPK</sequence>
<dbReference type="EMBL" id="JABXXO010000014">
    <property type="protein sequence ID" value="KAF7760983.1"/>
    <property type="molecule type" value="Genomic_DNA"/>
</dbReference>
<protein>
    <submittedName>
        <fullName evidence="1">Uncharacterized protein</fullName>
    </submittedName>
</protein>
<reference evidence="1 2" key="1">
    <citation type="journal article" name="Sci. Rep.">
        <title>Telomere-to-telomere assembled and centromere annotated genomes of the two main subspecies of the button mushroom Agaricus bisporus reveal especially polymorphic chromosome ends.</title>
        <authorList>
            <person name="Sonnenberg A.S.M."/>
            <person name="Sedaghat-Telgerd N."/>
            <person name="Lavrijssen B."/>
            <person name="Ohm R.A."/>
            <person name="Hendrickx P.M."/>
            <person name="Scholtmeijer K."/>
            <person name="Baars J.J.P."/>
            <person name="van Peer A."/>
        </authorList>
    </citation>
    <scope>NUCLEOTIDE SEQUENCE [LARGE SCALE GENOMIC DNA]</scope>
    <source>
        <strain evidence="1 2">H119_p4</strain>
    </source>
</reference>
<name>A0A8H7C2T2_AGABI</name>